<evidence type="ECO:0000313" key="2">
    <source>
        <dbReference type="EMBL" id="KAL3700841.1"/>
    </source>
</evidence>
<evidence type="ECO:0000259" key="1">
    <source>
        <dbReference type="Pfam" id="PF00078"/>
    </source>
</evidence>
<sequence length="364" mass="41863">MGFNANFVNLVKGFTVDAKAKVHINGAYTQEISLQRGVRQGCPLAPLLFAMCTQPFMQLIQKGIQDGMGIQITPGKSLVHQLFADDTGLFLATRESEFQELLRILKCMNWHQTLSVVESRKFERLIRDFLWGSNPDGRPKKPLVSWKWLLRPKDQGGLGFMSFAGRVRVLQMRYLADILTRYLADILSGRQVEWADMVRCMLQVKLRIGPNKVERRNWEPEDALLLLSAFRFPEALTVDKLLRSWFFFKKKLCLPPTFTCPKVLHIKNLKLLWQLSGHTSSQIFPWIESEMKRRKLLLVGDFVATRNSLLNEEQGLARIPGMEISDLNIAAFNWLSCLEAREGTLKEIQGWTWGQLGRCLPGWR</sequence>
<proteinExistence type="predicted"/>
<evidence type="ECO:0000313" key="3">
    <source>
        <dbReference type="Proteomes" id="UP001633002"/>
    </source>
</evidence>
<dbReference type="EMBL" id="JBJQOH010000001">
    <property type="protein sequence ID" value="KAL3700841.1"/>
    <property type="molecule type" value="Genomic_DNA"/>
</dbReference>
<comment type="caution">
    <text evidence="2">The sequence shown here is derived from an EMBL/GenBank/DDBJ whole genome shotgun (WGS) entry which is preliminary data.</text>
</comment>
<accession>A0ABD3IF09</accession>
<feature type="domain" description="Reverse transcriptase" evidence="1">
    <location>
        <begin position="23"/>
        <end position="106"/>
    </location>
</feature>
<dbReference type="Proteomes" id="UP001633002">
    <property type="component" value="Unassembled WGS sequence"/>
</dbReference>
<name>A0ABD3IF09_9MARC</name>
<dbReference type="PANTHER" id="PTHR31635">
    <property type="entry name" value="REVERSE TRANSCRIPTASE DOMAIN-CONTAINING PROTEIN-RELATED"/>
    <property type="match status" value="1"/>
</dbReference>
<dbReference type="InterPro" id="IPR000477">
    <property type="entry name" value="RT_dom"/>
</dbReference>
<reference evidence="2 3" key="1">
    <citation type="submission" date="2024-09" db="EMBL/GenBank/DDBJ databases">
        <title>Chromosome-scale assembly of Riccia sorocarpa.</title>
        <authorList>
            <person name="Paukszto L."/>
        </authorList>
    </citation>
    <scope>NUCLEOTIDE SEQUENCE [LARGE SCALE GENOMIC DNA]</scope>
    <source>
        <strain evidence="2">LP-2024</strain>
        <tissue evidence="2">Aerial parts of the thallus</tissue>
    </source>
</reference>
<dbReference type="AlphaFoldDB" id="A0ABD3IF09"/>
<protein>
    <recommendedName>
        <fullName evidence="1">Reverse transcriptase domain-containing protein</fullName>
    </recommendedName>
</protein>
<dbReference type="Pfam" id="PF00078">
    <property type="entry name" value="RVT_1"/>
    <property type="match status" value="1"/>
</dbReference>
<organism evidence="2 3">
    <name type="scientific">Riccia sorocarpa</name>
    <dbReference type="NCBI Taxonomy" id="122646"/>
    <lineage>
        <taxon>Eukaryota</taxon>
        <taxon>Viridiplantae</taxon>
        <taxon>Streptophyta</taxon>
        <taxon>Embryophyta</taxon>
        <taxon>Marchantiophyta</taxon>
        <taxon>Marchantiopsida</taxon>
        <taxon>Marchantiidae</taxon>
        <taxon>Marchantiales</taxon>
        <taxon>Ricciaceae</taxon>
        <taxon>Riccia</taxon>
    </lineage>
</organism>
<gene>
    <name evidence="2" type="ORF">R1sor_018863</name>
</gene>
<dbReference type="PANTHER" id="PTHR31635:SF196">
    <property type="entry name" value="REVERSE TRANSCRIPTASE DOMAIN-CONTAINING PROTEIN-RELATED"/>
    <property type="match status" value="1"/>
</dbReference>
<keyword evidence="3" id="KW-1185">Reference proteome</keyword>